<name>A0A2I1GZJ9_9GLOM</name>
<evidence type="ECO:0000313" key="1">
    <source>
        <dbReference type="EMBL" id="PKY52060.1"/>
    </source>
</evidence>
<keyword evidence="2" id="KW-1185">Reference proteome</keyword>
<comment type="caution">
    <text evidence="1">The sequence shown here is derived from an EMBL/GenBank/DDBJ whole genome shotgun (WGS) entry which is preliminary data.</text>
</comment>
<proteinExistence type="predicted"/>
<gene>
    <name evidence="1" type="ORF">RhiirA4_469452</name>
</gene>
<dbReference type="VEuPathDB" id="FungiDB:FUN_009860"/>
<dbReference type="EMBL" id="LLXI01001130">
    <property type="protein sequence ID" value="PKY52060.1"/>
    <property type="molecule type" value="Genomic_DNA"/>
</dbReference>
<sequence>MIAQNTAVEIDLPEDIKEYLHCLLSGNIKNALSETLPTVRLSVKGEMGMEDTINDDGPYCVKEAENEFRTSISKVKEAETSSGLHIEVIKDTIFARSYDFEVFPAYLDVNTMDALVSLAGNANKNYNPDRTAYLGIPLWGSLAQAACTIAHIEVKEAERQVGLPYRRFSYRRYKKPKGSVMFTNVSAFSFVCPRLSGRFVGSISRVQDAEGTGLNFEGLRISGAWIEFQSLRVSECSLDEISKFQTFDSGKSKCSNILYSSECAQRTLDFFYFICCLLESNQLEQCPKPLTTYEFDVKKTTEL</sequence>
<organism evidence="1 2">
    <name type="scientific">Rhizophagus irregularis</name>
    <dbReference type="NCBI Taxonomy" id="588596"/>
    <lineage>
        <taxon>Eukaryota</taxon>
        <taxon>Fungi</taxon>
        <taxon>Fungi incertae sedis</taxon>
        <taxon>Mucoromycota</taxon>
        <taxon>Glomeromycotina</taxon>
        <taxon>Glomeromycetes</taxon>
        <taxon>Glomerales</taxon>
        <taxon>Glomeraceae</taxon>
        <taxon>Rhizophagus</taxon>
    </lineage>
</organism>
<protein>
    <submittedName>
        <fullName evidence="1">Uncharacterized protein</fullName>
    </submittedName>
</protein>
<dbReference type="VEuPathDB" id="FungiDB:RhiirFUN_021677"/>
<evidence type="ECO:0000313" key="2">
    <source>
        <dbReference type="Proteomes" id="UP000234323"/>
    </source>
</evidence>
<dbReference type="AlphaFoldDB" id="A0A2I1GZJ9"/>
<dbReference type="Proteomes" id="UP000234323">
    <property type="component" value="Unassembled WGS sequence"/>
</dbReference>
<accession>A0A2I1GZJ9</accession>
<reference evidence="1 2" key="1">
    <citation type="submission" date="2015-10" db="EMBL/GenBank/DDBJ databases">
        <title>Genome analyses suggest a sexual origin of heterokaryosis in a supposedly ancient asexual fungus.</title>
        <authorList>
            <person name="Ropars J."/>
            <person name="Sedzielewska K."/>
            <person name="Noel J."/>
            <person name="Charron P."/>
            <person name="Farinelli L."/>
            <person name="Marton T."/>
            <person name="Kruger M."/>
            <person name="Pelin A."/>
            <person name="Brachmann A."/>
            <person name="Corradi N."/>
        </authorList>
    </citation>
    <scope>NUCLEOTIDE SEQUENCE [LARGE SCALE GENOMIC DNA]</scope>
    <source>
        <strain evidence="1 2">A4</strain>
    </source>
</reference>